<comment type="similarity">
    <text evidence="1">Belongs to the universal stress protein A family.</text>
</comment>
<dbReference type="InterPro" id="IPR006016">
    <property type="entry name" value="UspA"/>
</dbReference>
<dbReference type="InterPro" id="IPR006015">
    <property type="entry name" value="Universal_stress_UspA"/>
</dbReference>
<evidence type="ECO:0000313" key="5">
    <source>
        <dbReference type="Proteomes" id="UP000005777"/>
    </source>
</evidence>
<dbReference type="SUPFAM" id="SSF52402">
    <property type="entry name" value="Adenine nucleotide alpha hydrolases-like"/>
    <property type="match status" value="2"/>
</dbReference>
<proteinExistence type="inferred from homology"/>
<comment type="caution">
    <text evidence="4">The sequence shown here is derived from an EMBL/GenBank/DDBJ whole genome shotgun (WGS) entry which is preliminary data.</text>
</comment>
<name>W5IHJ5_SCAIO</name>
<dbReference type="AlphaFoldDB" id="W5IHJ5"/>
<reference evidence="4 5" key="1">
    <citation type="submission" date="2012-01" db="EMBL/GenBank/DDBJ databases">
        <title>The Genome Sequence of Scardovia inopinata F0304.</title>
        <authorList>
            <consortium name="The Broad Institute Genome Sequencing Platform"/>
            <person name="Ward D."/>
            <person name="Earl A."/>
            <person name="Feldgarden M."/>
            <person name="Gevers D."/>
            <person name="Young S."/>
            <person name="Zeng Q."/>
            <person name="Koehrsen M."/>
            <person name="Alvarado L."/>
            <person name="Berlin A.M."/>
            <person name="Borenstein D."/>
            <person name="Chapman S.B."/>
            <person name="Chen Z."/>
            <person name="Engels R."/>
            <person name="Freedman E."/>
            <person name="Gellesch M."/>
            <person name="Goldberg J."/>
            <person name="Griggs A."/>
            <person name="Gujja S."/>
            <person name="Heilman E.R."/>
            <person name="Heiman D.I."/>
            <person name="Hepburn T.A."/>
            <person name="Howarth C."/>
            <person name="Jen D."/>
            <person name="Larson L."/>
            <person name="Mehta T."/>
            <person name="Park D."/>
            <person name="Pearson M."/>
            <person name="Richards J."/>
            <person name="Roberts A."/>
            <person name="Saif S."/>
            <person name="Shea T.D."/>
            <person name="Shenoy N."/>
            <person name="Sisk P."/>
            <person name="Stolte C."/>
            <person name="Sykes S.N."/>
            <person name="Walk T."/>
            <person name="White J."/>
            <person name="Yandava C."/>
            <person name="Izard J."/>
            <person name="Baranova O.V."/>
            <person name="Blanton J.M."/>
            <person name="Tanner A.C."/>
            <person name="Dewhirst F."/>
            <person name="Haas B."/>
            <person name="Nusbaum C."/>
            <person name="Birren B."/>
        </authorList>
    </citation>
    <scope>NUCLEOTIDE SEQUENCE [LARGE SCALE GENOMIC DNA]</scope>
    <source>
        <strain evidence="4 5">F0304</strain>
    </source>
</reference>
<dbReference type="Gene3D" id="3.40.50.620">
    <property type="entry name" value="HUPs"/>
    <property type="match status" value="2"/>
</dbReference>
<organism evidence="4 5">
    <name type="scientific">Scardovia inopinata F0304</name>
    <dbReference type="NCBI Taxonomy" id="641146"/>
    <lineage>
        <taxon>Bacteria</taxon>
        <taxon>Bacillati</taxon>
        <taxon>Actinomycetota</taxon>
        <taxon>Actinomycetes</taxon>
        <taxon>Bifidobacteriales</taxon>
        <taxon>Bifidobacteriaceae</taxon>
        <taxon>Scardovia</taxon>
    </lineage>
</organism>
<evidence type="ECO:0000259" key="3">
    <source>
        <dbReference type="Pfam" id="PF00582"/>
    </source>
</evidence>
<dbReference type="Pfam" id="PF00582">
    <property type="entry name" value="Usp"/>
    <property type="match status" value="2"/>
</dbReference>
<dbReference type="HOGENOM" id="CLU_049301_2_3_11"/>
<feature type="domain" description="UspA" evidence="3">
    <location>
        <begin position="46"/>
        <end position="182"/>
    </location>
</feature>
<feature type="region of interest" description="Disordered" evidence="2">
    <location>
        <begin position="187"/>
        <end position="206"/>
    </location>
</feature>
<evidence type="ECO:0000256" key="2">
    <source>
        <dbReference type="SAM" id="MobiDB-lite"/>
    </source>
</evidence>
<sequence length="343" mass="37372">MGRVGRFMERLGGNNRNALHCKSIKYKFLWMIRETTMANEQKTADLVVGVDGSQESFGALRWALTEASLTGQKVNAVYGWTQSWDMGERPQTDEEWERLHKIISLELDEWVAKASAGLDFDRSHLEKTSVHAAGSTALLELGQNAQQIVVGRRSLSRLARWFLGSISDSLIDQATVPVTVVRGQHLQPDQTKTQAHTHTQEATGSPSILVGIDGSSVSGRALKFAASEAARTGCSLKVLYCWKMKSLGELSDRTHAIPSKEEAHDYANKIVRDIIEAAHLPADLHVEGQAVHAEAVKGLTDGSATARRLIVGSRGLTGLDAFVLGSVSKQLIDSSLCPLTIVH</sequence>
<evidence type="ECO:0000256" key="1">
    <source>
        <dbReference type="ARBA" id="ARBA00008791"/>
    </source>
</evidence>
<gene>
    <name evidence="4" type="ORF">HMPREF9020_01389</name>
</gene>
<accession>W5IHJ5</accession>
<dbReference type="EMBL" id="ADCX01000013">
    <property type="protein sequence ID" value="EFG26305.2"/>
    <property type="molecule type" value="Genomic_DNA"/>
</dbReference>
<dbReference type="PANTHER" id="PTHR46268:SF6">
    <property type="entry name" value="UNIVERSAL STRESS PROTEIN UP12"/>
    <property type="match status" value="1"/>
</dbReference>
<dbReference type="PANTHER" id="PTHR46268">
    <property type="entry name" value="STRESS RESPONSE PROTEIN NHAX"/>
    <property type="match status" value="1"/>
</dbReference>
<dbReference type="Proteomes" id="UP000005777">
    <property type="component" value="Unassembled WGS sequence"/>
</dbReference>
<keyword evidence="5" id="KW-1185">Reference proteome</keyword>
<feature type="domain" description="UspA" evidence="3">
    <location>
        <begin position="208"/>
        <end position="343"/>
    </location>
</feature>
<evidence type="ECO:0000313" key="4">
    <source>
        <dbReference type="EMBL" id="EFG26305.2"/>
    </source>
</evidence>
<dbReference type="PRINTS" id="PR01438">
    <property type="entry name" value="UNVRSLSTRESS"/>
</dbReference>
<dbReference type="CDD" id="cd00293">
    <property type="entry name" value="USP-like"/>
    <property type="match status" value="1"/>
</dbReference>
<dbReference type="InterPro" id="IPR014729">
    <property type="entry name" value="Rossmann-like_a/b/a_fold"/>
</dbReference>
<protein>
    <recommendedName>
        <fullName evidence="3">UspA domain-containing protein</fullName>
    </recommendedName>
</protein>
<dbReference type="eggNOG" id="COG0589">
    <property type="taxonomic scope" value="Bacteria"/>
</dbReference>